<reference evidence="2 3" key="1">
    <citation type="submission" date="2018-08" db="EMBL/GenBank/DDBJ databases">
        <authorList>
            <person name="Laetsch R D."/>
            <person name="Stevens L."/>
            <person name="Kumar S."/>
            <person name="Blaxter L. M."/>
        </authorList>
    </citation>
    <scope>NUCLEOTIDE SEQUENCE [LARGE SCALE GENOMIC DNA]</scope>
</reference>
<feature type="non-terminal residue" evidence="2">
    <location>
        <position position="1"/>
    </location>
</feature>
<feature type="region of interest" description="Disordered" evidence="1">
    <location>
        <begin position="19"/>
        <end position="44"/>
    </location>
</feature>
<sequence>EDHDTIPPHVSTRLVEMPGKRLDGASPTFPSITMPTGGDLASPG</sequence>
<keyword evidence="3" id="KW-1185">Reference proteome</keyword>
<proteinExistence type="predicted"/>
<dbReference type="EMBL" id="UYRW01022166">
    <property type="protein sequence ID" value="VDN07682.1"/>
    <property type="molecule type" value="Genomic_DNA"/>
</dbReference>
<evidence type="ECO:0000313" key="3">
    <source>
        <dbReference type="Proteomes" id="UP000271087"/>
    </source>
</evidence>
<evidence type="ECO:0000256" key="1">
    <source>
        <dbReference type="SAM" id="MobiDB-lite"/>
    </source>
</evidence>
<gene>
    <name evidence="2" type="ORF">NOO_LOCUS13944</name>
</gene>
<name>A0A3P7NHH0_ONCOC</name>
<accession>A0A3P7NHH0</accession>
<organism evidence="2 3">
    <name type="scientific">Onchocerca ochengi</name>
    <name type="common">Filarial nematode worm</name>
    <dbReference type="NCBI Taxonomy" id="42157"/>
    <lineage>
        <taxon>Eukaryota</taxon>
        <taxon>Metazoa</taxon>
        <taxon>Ecdysozoa</taxon>
        <taxon>Nematoda</taxon>
        <taxon>Chromadorea</taxon>
        <taxon>Rhabditida</taxon>
        <taxon>Spirurina</taxon>
        <taxon>Spiruromorpha</taxon>
        <taxon>Filarioidea</taxon>
        <taxon>Onchocercidae</taxon>
        <taxon>Onchocerca</taxon>
    </lineage>
</organism>
<dbReference type="Proteomes" id="UP000271087">
    <property type="component" value="Unassembled WGS sequence"/>
</dbReference>
<evidence type="ECO:0000313" key="2">
    <source>
        <dbReference type="EMBL" id="VDN07682.1"/>
    </source>
</evidence>
<protein>
    <submittedName>
        <fullName evidence="2">Uncharacterized protein</fullName>
    </submittedName>
</protein>
<dbReference type="AlphaFoldDB" id="A0A3P7NHH0"/>